<name>A0A813NNZ9_9BILA</name>
<dbReference type="InterPro" id="IPR032675">
    <property type="entry name" value="LRR_dom_sf"/>
</dbReference>
<comment type="subcellular location">
    <subcellularLocation>
        <location evidence="2">Chromosome</location>
    </subcellularLocation>
    <subcellularLocation>
        <location evidence="1">Nucleus</location>
    </subcellularLocation>
</comment>
<dbReference type="InterPro" id="IPR036770">
    <property type="entry name" value="Ankyrin_rpt-contain_sf"/>
</dbReference>
<dbReference type="SUPFAM" id="SSF48452">
    <property type="entry name" value="TPR-like"/>
    <property type="match status" value="3"/>
</dbReference>
<dbReference type="SMART" id="SM00248">
    <property type="entry name" value="ANK"/>
    <property type="match status" value="4"/>
</dbReference>
<evidence type="ECO:0000256" key="16">
    <source>
        <dbReference type="SAM" id="Coils"/>
    </source>
</evidence>
<dbReference type="GO" id="GO:0031297">
    <property type="term" value="P:replication fork processing"/>
    <property type="evidence" value="ECO:0007669"/>
    <property type="project" value="TreeGrafter"/>
</dbReference>
<reference evidence="18" key="1">
    <citation type="submission" date="2021-02" db="EMBL/GenBank/DDBJ databases">
        <authorList>
            <person name="Nowell W R."/>
        </authorList>
    </citation>
    <scope>NUCLEOTIDE SEQUENCE</scope>
    <source>
        <strain evidence="18">Ploen Becks lab</strain>
    </source>
</reference>
<evidence type="ECO:0000256" key="7">
    <source>
        <dbReference type="ARBA" id="ARBA00022737"/>
    </source>
</evidence>
<keyword evidence="9 15" id="KW-0802">TPR repeat</keyword>
<accession>A0A813NNZ9</accession>
<proteinExistence type="inferred from homology"/>
<dbReference type="OrthoDB" id="5806726at2759"/>
<dbReference type="Pfam" id="PF00023">
    <property type="entry name" value="Ank"/>
    <property type="match status" value="1"/>
</dbReference>
<dbReference type="Proteomes" id="UP000663879">
    <property type="component" value="Unassembled WGS sequence"/>
</dbReference>
<dbReference type="Gene3D" id="1.25.40.10">
    <property type="entry name" value="Tetratricopeptide repeat domain"/>
    <property type="match status" value="2"/>
</dbReference>
<keyword evidence="5" id="KW-0158">Chromosome</keyword>
<dbReference type="PROSITE" id="PS50297">
    <property type="entry name" value="ANK_REP_REGION"/>
    <property type="match status" value="3"/>
</dbReference>
<sequence>MDDSDEIKDLIKKKTKLYKDSHKQGELGDVLYQIGYLYYEKGYYKEALDEFENALEVRKKIGVNLDTASTHRFIGETLCKLGSDFERAKSELDRYYSITLRLNDLVEIQRALTTLGNYFMSLAECNYKNKRQDHLNDAYTHYLKSYDILNEISDKKLVDSKEFGLMKARTCLNCAFAMDEKRDLIICNEYLKTAIEICESNHFHEDLIRCLYIKCDQAKRKGKVEECLKVADRIVEITHKTKDYVQQSQDYAYVADLYAKVQNFEKAKILLKKAYKLRKHCAITPDICKKLKEIINIIRLECEINQLYSDLKECKENEPDSKQYERIYTSHEKLGDSYCNIGLYELGLNSYFKQLNFTQRLKKSNSEIAVIYSSIAQTYQDLDNYKDALKFFELELKTYSIDEESECKSLLNVALLKEKLQGDFIQLKDIYLRAYEKAKQINNLKLQLKVLNLLKETQICYGQNTDDTLSKLNALNEINRIRNGGGDGGGGESSNDSEENEDDEIPDDDNDENESLVFTSDSDDDADLQSDCLDEERKYSCRSNRIKNQAKKSIVKRNLRGETQLHVACIKGNFNLVKKLIEEGHPINERDNLNWLPIHEASNYGHAKIVDILIKHGAKINDSIGPITPLHDASQNGHFEVVRLLLNAGALSYVFSKDGYTPLDFLCKYKEDNQASLTQAELSLFKELYDKMLSSIRAKDKNYKIKRVVNTEDNIVIDETSLDSEESRITKSTNNRSYKNRSKILNDLSDFDEDDSTNDTFDKKKKSKKVISEYRQAISNIGSKSNTCNSSINSFGKKIVDKVLVTESDYSLNDKWLINDLTKSNSNKRKYNIDDDDDEETSNSLKTDMDDDEDDFVDFKKNKKRLVDSTICSTSSTTLVSDESNLDSKKMDTGSSDLYESEDSNKQQQDISEITLISDEISSDSIIIPKKKEMSKHKTQLKLTKMQNYNIKQVAKTNDIFMQPQDKNLNEKLNSTTNVSNDQKPNQITQQQTTTWKIKAIIDNRNFLIPVSNINASVDELTSQILTRYKAIFSKDSNFKEPEKVLLKSSDDLILFGEDLIKDVLSDMCQVQVLIETYKSMPKLNEYYQDLCSKNEAYFYTNIKSLLKESEENLSLNLSDLFVESNDDLAKKQFDIIFESIRLSSKQDNYLKSLIKIDVSSNYLNDQILSSFFENILFECSNLKELNLAHNLLTLKTLKNLSEIKTSHKFNNLEIINLSDNDFGLTYSCGFTNSDLANYLANLIRILPGLKELDLSECRINLENFSLNQIEKHRDEIAFKNLFSSFKNSQLRRINVSYNQFGYQNLTWFIENLPEYKIEYLNISNCVSNTSGGNDSPESKEHSYFMVRALKLFFSYSITDLCLRNLNLNLEQTSDLLNSLSICKQLNRLDLSFNEFDPILIKYIFSECPRLEHVYLINNLKKSLDYEASWLDVIHGKFEDMSNLALKNLEIKLHNQIEINEIKSLFKKRWYKNLVRIKFISKNLMEFYVV</sequence>
<dbReference type="PANTHER" id="PTHR46358">
    <property type="entry name" value="TONSOKU-LIKE PROTEIN"/>
    <property type="match status" value="1"/>
</dbReference>
<keyword evidence="13" id="KW-0539">Nucleus</keyword>
<dbReference type="SUPFAM" id="SSF52047">
    <property type="entry name" value="RNI-like"/>
    <property type="match status" value="1"/>
</dbReference>
<evidence type="ECO:0000313" key="18">
    <source>
        <dbReference type="EMBL" id="CAF0740364.1"/>
    </source>
</evidence>
<dbReference type="Pfam" id="PF12796">
    <property type="entry name" value="Ank_2"/>
    <property type="match status" value="1"/>
</dbReference>
<gene>
    <name evidence="18" type="ORF">OXX778_LOCUS3358</name>
</gene>
<dbReference type="PROSITE" id="PS50293">
    <property type="entry name" value="TPR_REGION"/>
    <property type="match status" value="1"/>
</dbReference>
<evidence type="ECO:0000256" key="15">
    <source>
        <dbReference type="PROSITE-ProRule" id="PRU00339"/>
    </source>
</evidence>
<feature type="region of interest" description="Disordered" evidence="17">
    <location>
        <begin position="481"/>
        <end position="527"/>
    </location>
</feature>
<keyword evidence="10" id="KW-0156">Chromatin regulator</keyword>
<evidence type="ECO:0000256" key="6">
    <source>
        <dbReference type="ARBA" id="ARBA00022614"/>
    </source>
</evidence>
<evidence type="ECO:0000256" key="9">
    <source>
        <dbReference type="ARBA" id="ARBA00022803"/>
    </source>
</evidence>
<dbReference type="Gene3D" id="1.25.40.20">
    <property type="entry name" value="Ankyrin repeat-containing domain"/>
    <property type="match status" value="1"/>
</dbReference>
<dbReference type="InterPro" id="IPR001611">
    <property type="entry name" value="Leu-rich_rpt"/>
</dbReference>
<feature type="coiled-coil region" evidence="16">
    <location>
        <begin position="375"/>
        <end position="402"/>
    </location>
</feature>
<keyword evidence="19" id="KW-1185">Reference proteome</keyword>
<keyword evidence="16" id="KW-0175">Coiled coil</keyword>
<dbReference type="InterPro" id="IPR019734">
    <property type="entry name" value="TPR_rpt"/>
</dbReference>
<feature type="repeat" description="ANK" evidence="14">
    <location>
        <begin position="625"/>
        <end position="650"/>
    </location>
</feature>
<evidence type="ECO:0000256" key="1">
    <source>
        <dbReference type="ARBA" id="ARBA00004123"/>
    </source>
</evidence>
<organism evidence="18 19">
    <name type="scientific">Brachionus calyciflorus</name>
    <dbReference type="NCBI Taxonomy" id="104777"/>
    <lineage>
        <taxon>Eukaryota</taxon>
        <taxon>Metazoa</taxon>
        <taxon>Spiralia</taxon>
        <taxon>Gnathifera</taxon>
        <taxon>Rotifera</taxon>
        <taxon>Eurotatoria</taxon>
        <taxon>Monogononta</taxon>
        <taxon>Pseudotrocha</taxon>
        <taxon>Ploima</taxon>
        <taxon>Brachionidae</taxon>
        <taxon>Brachionus</taxon>
    </lineage>
</organism>
<keyword evidence="6" id="KW-0433">Leucine-rich repeat</keyword>
<dbReference type="GO" id="GO:0043596">
    <property type="term" value="C:nuclear replication fork"/>
    <property type="evidence" value="ECO:0007669"/>
    <property type="project" value="TreeGrafter"/>
</dbReference>
<dbReference type="EMBL" id="CAJNOC010000294">
    <property type="protein sequence ID" value="CAF0740364.1"/>
    <property type="molecule type" value="Genomic_DNA"/>
</dbReference>
<dbReference type="SMART" id="SM00028">
    <property type="entry name" value="TPR"/>
    <property type="match status" value="3"/>
</dbReference>
<dbReference type="Gene3D" id="3.80.10.10">
    <property type="entry name" value="Ribonuclease Inhibitor"/>
    <property type="match status" value="1"/>
</dbReference>
<evidence type="ECO:0000256" key="8">
    <source>
        <dbReference type="ARBA" id="ARBA00022763"/>
    </source>
</evidence>
<dbReference type="InterPro" id="IPR052311">
    <property type="entry name" value="MMS22L-TONSL_complex_comp"/>
</dbReference>
<evidence type="ECO:0000256" key="14">
    <source>
        <dbReference type="PROSITE-ProRule" id="PRU00023"/>
    </source>
</evidence>
<dbReference type="PROSITE" id="PS50088">
    <property type="entry name" value="ANK_REPEAT"/>
    <property type="match status" value="3"/>
</dbReference>
<evidence type="ECO:0000313" key="19">
    <source>
        <dbReference type="Proteomes" id="UP000663879"/>
    </source>
</evidence>
<evidence type="ECO:0000256" key="5">
    <source>
        <dbReference type="ARBA" id="ARBA00022454"/>
    </source>
</evidence>
<comment type="caution">
    <text evidence="18">The sequence shown here is derived from an EMBL/GenBank/DDBJ whole genome shotgun (WGS) entry which is preliminary data.</text>
</comment>
<evidence type="ECO:0000256" key="2">
    <source>
        <dbReference type="ARBA" id="ARBA00004286"/>
    </source>
</evidence>
<feature type="compositionally biased region" description="Gly residues" evidence="17">
    <location>
        <begin position="483"/>
        <end position="492"/>
    </location>
</feature>
<feature type="compositionally biased region" description="Acidic residues" evidence="17">
    <location>
        <begin position="495"/>
        <end position="514"/>
    </location>
</feature>
<keyword evidence="8" id="KW-0227">DNA damage</keyword>
<keyword evidence="12" id="KW-0234">DNA repair</keyword>
<evidence type="ECO:0000256" key="11">
    <source>
        <dbReference type="ARBA" id="ARBA00023043"/>
    </source>
</evidence>
<keyword evidence="7" id="KW-0677">Repeat</keyword>
<evidence type="ECO:0000256" key="17">
    <source>
        <dbReference type="SAM" id="MobiDB-lite"/>
    </source>
</evidence>
<dbReference type="InterPro" id="IPR011990">
    <property type="entry name" value="TPR-like_helical_dom_sf"/>
</dbReference>
<feature type="repeat" description="TPR" evidence="15">
    <location>
        <begin position="28"/>
        <end position="61"/>
    </location>
</feature>
<evidence type="ECO:0000256" key="3">
    <source>
        <dbReference type="ARBA" id="ARBA00010999"/>
    </source>
</evidence>
<dbReference type="PANTHER" id="PTHR46358:SF1">
    <property type="entry name" value="TONSOKU-LIKE PROTEIN"/>
    <property type="match status" value="1"/>
</dbReference>
<dbReference type="GO" id="GO:0000724">
    <property type="term" value="P:double-strand break repair via homologous recombination"/>
    <property type="evidence" value="ECO:0007669"/>
    <property type="project" value="TreeGrafter"/>
</dbReference>
<dbReference type="InterPro" id="IPR002110">
    <property type="entry name" value="Ankyrin_rpt"/>
</dbReference>
<feature type="repeat" description="ANK" evidence="14">
    <location>
        <begin position="593"/>
        <end position="621"/>
    </location>
</feature>
<evidence type="ECO:0000256" key="10">
    <source>
        <dbReference type="ARBA" id="ARBA00022853"/>
    </source>
</evidence>
<feature type="repeat" description="ANK" evidence="14">
    <location>
        <begin position="560"/>
        <end position="592"/>
    </location>
</feature>
<dbReference type="GO" id="GO:0006325">
    <property type="term" value="P:chromatin organization"/>
    <property type="evidence" value="ECO:0007669"/>
    <property type="project" value="UniProtKB-KW"/>
</dbReference>
<comment type="similarity">
    <text evidence="3">Belongs to the Tonsoku family.</text>
</comment>
<dbReference type="PROSITE" id="PS51450">
    <property type="entry name" value="LRR"/>
    <property type="match status" value="1"/>
</dbReference>
<dbReference type="SUPFAM" id="SSF48403">
    <property type="entry name" value="Ankyrin repeat"/>
    <property type="match status" value="1"/>
</dbReference>
<evidence type="ECO:0000256" key="4">
    <source>
        <dbReference type="ARBA" id="ARBA00017829"/>
    </source>
</evidence>
<feature type="region of interest" description="Disordered" evidence="17">
    <location>
        <begin position="882"/>
        <end position="911"/>
    </location>
</feature>
<evidence type="ECO:0000256" key="13">
    <source>
        <dbReference type="ARBA" id="ARBA00023242"/>
    </source>
</evidence>
<dbReference type="Gene3D" id="3.10.20.90">
    <property type="entry name" value="Phosphatidylinositol 3-kinase Catalytic Subunit, Chain A, domain 1"/>
    <property type="match status" value="1"/>
</dbReference>
<feature type="region of interest" description="Disordered" evidence="17">
    <location>
        <begin position="827"/>
        <end position="852"/>
    </location>
</feature>
<keyword evidence="11 14" id="KW-0040">ANK repeat</keyword>
<dbReference type="PROSITE" id="PS50005">
    <property type="entry name" value="TPR"/>
    <property type="match status" value="1"/>
</dbReference>
<protein>
    <recommendedName>
        <fullName evidence="4">Tonsoku-like protein</fullName>
    </recommendedName>
</protein>
<evidence type="ECO:0000256" key="12">
    <source>
        <dbReference type="ARBA" id="ARBA00023204"/>
    </source>
</evidence>